<comment type="subunit">
    <text evidence="2">Homotetramer.</text>
</comment>
<dbReference type="GO" id="GO:0005997">
    <property type="term" value="P:xylulose metabolic process"/>
    <property type="evidence" value="ECO:0007669"/>
    <property type="project" value="TreeGrafter"/>
</dbReference>
<evidence type="ECO:0000313" key="6">
    <source>
        <dbReference type="EMBL" id="OXA39046.1"/>
    </source>
</evidence>
<dbReference type="Pfam" id="PF00106">
    <property type="entry name" value="adh_short"/>
    <property type="match status" value="1"/>
</dbReference>
<dbReference type="InterPro" id="IPR002347">
    <property type="entry name" value="SDR_fam"/>
</dbReference>
<sequence>METKGYTEDFQGKRVLVTGGSRGIGRGIAEALLSYGAEVTIVGKNPSNIASFSDAHPTAKSICVDLADWEATTVALTKSCSDKHFHFLVNSAGVFTPDFFMTTTPANFQTTFATNVGAIFSVSQFVAKGMIEAGGGGGIVNISSIASSTFFPFVSVYAASKAAVDRVTKAMAVELGPHGIRANSINCGTVNTDMGRSDGEFYAKNWGNAGLQRMISRTPLPGVCPEGNFMMGMDQVVESVLFLLSPRTAGATTGQQLFVDNGYSVG</sequence>
<dbReference type="SUPFAM" id="SSF51735">
    <property type="entry name" value="NAD(P)-binding Rossmann-fold domains"/>
    <property type="match status" value="1"/>
</dbReference>
<comment type="similarity">
    <text evidence="1 5">Belongs to the short-chain dehydrogenases/reductases (SDR) family.</text>
</comment>
<comment type="caution">
    <text evidence="6">The sequence shown here is derived from an EMBL/GenBank/DDBJ whole genome shotgun (WGS) entry which is preliminary data.</text>
</comment>
<keyword evidence="3" id="KW-0521">NADP</keyword>
<keyword evidence="4" id="KW-0560">Oxidoreductase</keyword>
<protein>
    <submittedName>
        <fullName evidence="6">D-erythrulose reductase</fullName>
    </submittedName>
</protein>
<dbReference type="GO" id="GO:0006006">
    <property type="term" value="P:glucose metabolic process"/>
    <property type="evidence" value="ECO:0007669"/>
    <property type="project" value="TreeGrafter"/>
</dbReference>
<dbReference type="PRINTS" id="PR00081">
    <property type="entry name" value="GDHRDH"/>
</dbReference>
<dbReference type="STRING" id="158441.A0A226D458"/>
<dbReference type="InterPro" id="IPR051737">
    <property type="entry name" value="L-xylulose/Carbonyl_redctase"/>
</dbReference>
<dbReference type="Gene3D" id="3.40.50.720">
    <property type="entry name" value="NAD(P)-binding Rossmann-like Domain"/>
    <property type="match status" value="1"/>
</dbReference>
<dbReference type="OMA" id="TGSTYFM"/>
<dbReference type="PRINTS" id="PR00080">
    <property type="entry name" value="SDRFAMILY"/>
</dbReference>
<dbReference type="GO" id="GO:0004090">
    <property type="term" value="F:carbonyl reductase (NADPH) activity"/>
    <property type="evidence" value="ECO:0007669"/>
    <property type="project" value="TreeGrafter"/>
</dbReference>
<dbReference type="AlphaFoldDB" id="A0A226D458"/>
<dbReference type="PROSITE" id="PS00061">
    <property type="entry name" value="ADH_SHORT"/>
    <property type="match status" value="1"/>
</dbReference>
<dbReference type="PANTHER" id="PTHR44252">
    <property type="entry name" value="D-ERYTHRULOSE REDUCTASE"/>
    <property type="match status" value="1"/>
</dbReference>
<keyword evidence="7" id="KW-1185">Reference proteome</keyword>
<evidence type="ECO:0000256" key="5">
    <source>
        <dbReference type="RuleBase" id="RU000363"/>
    </source>
</evidence>
<accession>A0A226D458</accession>
<dbReference type="Proteomes" id="UP000198287">
    <property type="component" value="Unassembled WGS sequence"/>
</dbReference>
<dbReference type="FunFam" id="3.40.50.720:FF:000084">
    <property type="entry name" value="Short-chain dehydrogenase reductase"/>
    <property type="match status" value="1"/>
</dbReference>
<dbReference type="OrthoDB" id="47007at2759"/>
<dbReference type="InterPro" id="IPR020904">
    <property type="entry name" value="Sc_DH/Rdtase_CS"/>
</dbReference>
<proteinExistence type="inferred from homology"/>
<organism evidence="6 7">
    <name type="scientific">Folsomia candida</name>
    <name type="common">Springtail</name>
    <dbReference type="NCBI Taxonomy" id="158441"/>
    <lineage>
        <taxon>Eukaryota</taxon>
        <taxon>Metazoa</taxon>
        <taxon>Ecdysozoa</taxon>
        <taxon>Arthropoda</taxon>
        <taxon>Hexapoda</taxon>
        <taxon>Collembola</taxon>
        <taxon>Entomobryomorpha</taxon>
        <taxon>Isotomoidea</taxon>
        <taxon>Isotomidae</taxon>
        <taxon>Proisotominae</taxon>
        <taxon>Folsomia</taxon>
    </lineage>
</organism>
<dbReference type="GO" id="GO:0050038">
    <property type="term" value="F:L-xylulose reductase (NADPH) activity"/>
    <property type="evidence" value="ECO:0007669"/>
    <property type="project" value="TreeGrafter"/>
</dbReference>
<evidence type="ECO:0000256" key="2">
    <source>
        <dbReference type="ARBA" id="ARBA00011881"/>
    </source>
</evidence>
<name>A0A226D458_FOLCA</name>
<evidence type="ECO:0000256" key="1">
    <source>
        <dbReference type="ARBA" id="ARBA00006484"/>
    </source>
</evidence>
<evidence type="ECO:0000256" key="3">
    <source>
        <dbReference type="ARBA" id="ARBA00022857"/>
    </source>
</evidence>
<dbReference type="PANTHER" id="PTHR44252:SF3">
    <property type="entry name" value="D-ERYTHRULOSE REDUCTASE-RELATED"/>
    <property type="match status" value="1"/>
</dbReference>
<evidence type="ECO:0000313" key="7">
    <source>
        <dbReference type="Proteomes" id="UP000198287"/>
    </source>
</evidence>
<evidence type="ECO:0000256" key="4">
    <source>
        <dbReference type="ARBA" id="ARBA00023002"/>
    </source>
</evidence>
<gene>
    <name evidence="6" type="ORF">Fcan01_26175</name>
</gene>
<dbReference type="EMBL" id="LNIX01000041">
    <property type="protein sequence ID" value="OXA39046.1"/>
    <property type="molecule type" value="Genomic_DNA"/>
</dbReference>
<dbReference type="InterPro" id="IPR036291">
    <property type="entry name" value="NAD(P)-bd_dom_sf"/>
</dbReference>
<reference evidence="6 7" key="1">
    <citation type="submission" date="2015-12" db="EMBL/GenBank/DDBJ databases">
        <title>The genome of Folsomia candida.</title>
        <authorList>
            <person name="Faddeeva A."/>
            <person name="Derks M.F."/>
            <person name="Anvar Y."/>
            <person name="Smit S."/>
            <person name="Van Straalen N."/>
            <person name="Roelofs D."/>
        </authorList>
    </citation>
    <scope>NUCLEOTIDE SEQUENCE [LARGE SCALE GENOMIC DNA]</scope>
    <source>
        <strain evidence="6 7">VU population</strain>
        <tissue evidence="6">Whole body</tissue>
    </source>
</reference>